<organism evidence="6">
    <name type="scientific">Cladonia uncialis subsp. uncialis</name>
    <dbReference type="NCBI Taxonomy" id="180999"/>
    <lineage>
        <taxon>Eukaryota</taxon>
        <taxon>Fungi</taxon>
        <taxon>Dikarya</taxon>
        <taxon>Ascomycota</taxon>
        <taxon>Pezizomycotina</taxon>
        <taxon>Lecanoromycetes</taxon>
        <taxon>OSLEUM clade</taxon>
        <taxon>Lecanoromycetidae</taxon>
        <taxon>Lecanorales</taxon>
        <taxon>Lecanorineae</taxon>
        <taxon>Cladoniaceae</taxon>
        <taxon>Cladonia</taxon>
    </lineage>
</organism>
<accession>A0A1Z1CJ81</accession>
<dbReference type="PANTHER" id="PTHR12378:SF80">
    <property type="entry name" value="IP06716P-RELATED"/>
    <property type="match status" value="1"/>
</dbReference>
<dbReference type="AlphaFoldDB" id="A0A1Z1CJ81"/>
<proteinExistence type="inferred from homology"/>
<reference evidence="7" key="2">
    <citation type="submission" date="2017-12" db="EMBL/GenBank/DDBJ databases">
        <title>Genome Sequencing Reveals a Rich Biosynthetic Potential.</title>
        <authorList>
            <person name="Bertrand R.L."/>
            <person name="Abdel-Hameed M.E."/>
            <person name="Sorensen J.L."/>
        </authorList>
    </citation>
    <scope>NUCLEOTIDE SEQUENCE</scope>
</reference>
<dbReference type="InterPro" id="IPR042266">
    <property type="entry name" value="PPPDE_sf"/>
</dbReference>
<sequence>MAAEAYREGTRPASQKQQHLERPKAGSRTRSGMSKTEIVINVYDLLPPGRLASVLWFFGSSLLHTGVVIKSLDREYAFGGHDRPGMSGVYWTKPRTEPPGGTFRCELLQGFTFRSQKEVEAIIKEVSQEFLGRSYNLLSNNCNHFTNHLCQKLTMPREWIAPPDHDTADGELLEEDEEDERTSMLRQDYHRGHSFHGSMMESEDDGWDSDRDRRKGGSGKGKEVVRDTAGRDIPAGERAPRPKARS</sequence>
<protein>
    <submittedName>
        <fullName evidence="6">Putative UPF0326 protein hag1</fullName>
    </submittedName>
</protein>
<feature type="region of interest" description="Disordered" evidence="4">
    <location>
        <begin position="1"/>
        <end position="31"/>
    </location>
</feature>
<evidence type="ECO:0000313" key="7">
    <source>
        <dbReference type="EMBL" id="AUW31344.1"/>
    </source>
</evidence>
<dbReference type="GO" id="GO:0101005">
    <property type="term" value="F:deubiquitinase activity"/>
    <property type="evidence" value="ECO:0007669"/>
    <property type="project" value="TreeGrafter"/>
</dbReference>
<evidence type="ECO:0000256" key="4">
    <source>
        <dbReference type="SAM" id="MobiDB-lite"/>
    </source>
</evidence>
<dbReference type="PANTHER" id="PTHR12378">
    <property type="entry name" value="DESUMOYLATING ISOPEPTIDASE"/>
    <property type="match status" value="1"/>
</dbReference>
<evidence type="ECO:0000313" key="6">
    <source>
        <dbReference type="EMBL" id="ANM86489.1"/>
    </source>
</evidence>
<feature type="compositionally biased region" description="Acidic residues" evidence="4">
    <location>
        <begin position="169"/>
        <end position="180"/>
    </location>
</feature>
<evidence type="ECO:0000256" key="3">
    <source>
        <dbReference type="ARBA" id="ARBA00022801"/>
    </source>
</evidence>
<name>A0A1Z1CJ81_CLAUC</name>
<dbReference type="PROSITE" id="PS51858">
    <property type="entry name" value="PPPDE"/>
    <property type="match status" value="1"/>
</dbReference>
<evidence type="ECO:0000256" key="2">
    <source>
        <dbReference type="ARBA" id="ARBA00022670"/>
    </source>
</evidence>
<dbReference type="Pfam" id="PF05903">
    <property type="entry name" value="Peptidase_C97"/>
    <property type="match status" value="1"/>
</dbReference>
<dbReference type="SMART" id="SM01179">
    <property type="entry name" value="DUF862"/>
    <property type="match status" value="1"/>
</dbReference>
<keyword evidence="3" id="KW-0378">Hydrolase</keyword>
<dbReference type="Gene3D" id="3.90.1720.30">
    <property type="entry name" value="PPPDE domains"/>
    <property type="match status" value="1"/>
</dbReference>
<feature type="region of interest" description="Disordered" evidence="4">
    <location>
        <begin position="160"/>
        <end position="246"/>
    </location>
</feature>
<keyword evidence="2" id="KW-0645">Protease</keyword>
<dbReference type="EMBL" id="MG777506">
    <property type="protein sequence ID" value="AUW31344.1"/>
    <property type="molecule type" value="Genomic_DNA"/>
</dbReference>
<evidence type="ECO:0000256" key="1">
    <source>
        <dbReference type="ARBA" id="ARBA00008140"/>
    </source>
</evidence>
<dbReference type="GO" id="GO:0016579">
    <property type="term" value="P:protein deubiquitination"/>
    <property type="evidence" value="ECO:0007669"/>
    <property type="project" value="TreeGrafter"/>
</dbReference>
<dbReference type="EMBL" id="KX264264">
    <property type="protein sequence ID" value="ANM86489.1"/>
    <property type="molecule type" value="Genomic_DNA"/>
</dbReference>
<feature type="compositionally biased region" description="Basic and acidic residues" evidence="4">
    <location>
        <begin position="208"/>
        <end position="240"/>
    </location>
</feature>
<comment type="similarity">
    <text evidence="1">Belongs to the DeSI family.</text>
</comment>
<evidence type="ECO:0000259" key="5">
    <source>
        <dbReference type="PROSITE" id="PS51858"/>
    </source>
</evidence>
<feature type="domain" description="PPPDE" evidence="5">
    <location>
        <begin position="36"/>
        <end position="204"/>
    </location>
</feature>
<feature type="compositionally biased region" description="Basic and acidic residues" evidence="4">
    <location>
        <begin position="181"/>
        <end position="191"/>
    </location>
</feature>
<feature type="compositionally biased region" description="Basic and acidic residues" evidence="4">
    <location>
        <begin position="1"/>
        <end position="10"/>
    </location>
</feature>
<dbReference type="GO" id="GO:0006508">
    <property type="term" value="P:proteolysis"/>
    <property type="evidence" value="ECO:0007669"/>
    <property type="project" value="UniProtKB-KW"/>
</dbReference>
<dbReference type="InterPro" id="IPR008580">
    <property type="entry name" value="PPPDE_dom"/>
</dbReference>
<reference evidence="6" key="1">
    <citation type="submission" date="2016-05" db="EMBL/GenBank/DDBJ databases">
        <title>Lichen genome sequencing reveals its rich biosynthetic potential.</title>
        <authorList>
            <person name="Bertrand R.L."/>
            <person name="Abdel-Hameed M."/>
            <person name="Sorensen J.L."/>
        </authorList>
    </citation>
    <scope>NUCLEOTIDE SEQUENCE</scope>
</reference>